<feature type="compositionally biased region" description="Polar residues" evidence="1">
    <location>
        <begin position="221"/>
        <end position="231"/>
    </location>
</feature>
<feature type="compositionally biased region" description="Basic and acidic residues" evidence="1">
    <location>
        <begin position="198"/>
        <end position="215"/>
    </location>
</feature>
<gene>
    <name evidence="2" type="ORF">MERR_LOCUS33296</name>
</gene>
<name>A0A6D2K1F2_9BRAS</name>
<dbReference type="Proteomes" id="UP000467841">
    <property type="component" value="Unassembled WGS sequence"/>
</dbReference>
<evidence type="ECO:0000313" key="3">
    <source>
        <dbReference type="Proteomes" id="UP000467841"/>
    </source>
</evidence>
<sequence>MPQDQRKRINRPTAMSGKVVAPVTVNTVPAHRVEDPSPSQHSAKKVRKAIDFTVAVEGLDEMGNKVAETDGEKVGENEIPAISMIPDPTLQEEGEDGEIWWNEVIQEEEAEKNEEELVEQVETGDNNDMLVDGNDNEANQMDVERFVEVEAKEVGKGKQEMEKKTGVRKKVTRATLGVGGGPLRRLVHGAKTPKRKVVVKEHHRGGEKIAGKEMEPAGNPSDGSETSKTIG</sequence>
<accession>A0A6D2K1F2</accession>
<reference evidence="2" key="1">
    <citation type="submission" date="2020-01" db="EMBL/GenBank/DDBJ databases">
        <authorList>
            <person name="Mishra B."/>
        </authorList>
    </citation>
    <scope>NUCLEOTIDE SEQUENCE [LARGE SCALE GENOMIC DNA]</scope>
</reference>
<dbReference type="EMBL" id="CACVBM020001337">
    <property type="protein sequence ID" value="CAA7046061.1"/>
    <property type="molecule type" value="Genomic_DNA"/>
</dbReference>
<dbReference type="AlphaFoldDB" id="A0A6D2K1F2"/>
<comment type="caution">
    <text evidence="2">The sequence shown here is derived from an EMBL/GenBank/DDBJ whole genome shotgun (WGS) entry which is preliminary data.</text>
</comment>
<keyword evidence="3" id="KW-1185">Reference proteome</keyword>
<protein>
    <submittedName>
        <fullName evidence="2">Uncharacterized protein</fullName>
    </submittedName>
</protein>
<evidence type="ECO:0000313" key="2">
    <source>
        <dbReference type="EMBL" id="CAA7046061.1"/>
    </source>
</evidence>
<feature type="region of interest" description="Disordered" evidence="1">
    <location>
        <begin position="177"/>
        <end position="231"/>
    </location>
</feature>
<organism evidence="2 3">
    <name type="scientific">Microthlaspi erraticum</name>
    <dbReference type="NCBI Taxonomy" id="1685480"/>
    <lineage>
        <taxon>Eukaryota</taxon>
        <taxon>Viridiplantae</taxon>
        <taxon>Streptophyta</taxon>
        <taxon>Embryophyta</taxon>
        <taxon>Tracheophyta</taxon>
        <taxon>Spermatophyta</taxon>
        <taxon>Magnoliopsida</taxon>
        <taxon>eudicotyledons</taxon>
        <taxon>Gunneridae</taxon>
        <taxon>Pentapetalae</taxon>
        <taxon>rosids</taxon>
        <taxon>malvids</taxon>
        <taxon>Brassicales</taxon>
        <taxon>Brassicaceae</taxon>
        <taxon>Coluteocarpeae</taxon>
        <taxon>Microthlaspi</taxon>
    </lineage>
</organism>
<feature type="compositionally biased region" description="Basic residues" evidence="1">
    <location>
        <begin position="185"/>
        <end position="197"/>
    </location>
</feature>
<proteinExistence type="predicted"/>
<evidence type="ECO:0000256" key="1">
    <source>
        <dbReference type="SAM" id="MobiDB-lite"/>
    </source>
</evidence>